<accession>A0ABW3SXV9</accession>
<reference evidence="2" key="1">
    <citation type="journal article" date="2019" name="Int. J. Syst. Evol. Microbiol.">
        <title>The Global Catalogue of Microorganisms (GCM) 10K type strain sequencing project: providing services to taxonomists for standard genome sequencing and annotation.</title>
        <authorList>
            <consortium name="The Broad Institute Genomics Platform"/>
            <consortium name="The Broad Institute Genome Sequencing Center for Infectious Disease"/>
            <person name="Wu L."/>
            <person name="Ma J."/>
        </authorList>
    </citation>
    <scope>NUCLEOTIDE SEQUENCE [LARGE SCALE GENOMIC DNA]</scope>
    <source>
        <strain evidence="2">CCUG 55074</strain>
    </source>
</reference>
<protein>
    <submittedName>
        <fullName evidence="1">Uncharacterized protein</fullName>
    </submittedName>
</protein>
<comment type="caution">
    <text evidence="1">The sequence shown here is derived from an EMBL/GenBank/DDBJ whole genome shotgun (WGS) entry which is preliminary data.</text>
</comment>
<name>A0ABW3SXV9_9CAUL</name>
<gene>
    <name evidence="1" type="ORF">ACFQ27_04185</name>
</gene>
<dbReference type="EMBL" id="JBHTLQ010000006">
    <property type="protein sequence ID" value="MFD1189769.1"/>
    <property type="molecule type" value="Genomic_DNA"/>
</dbReference>
<keyword evidence="2" id="KW-1185">Reference proteome</keyword>
<sequence length="47" mass="5050">MGDLAAFSIRQAEALKLCDAKRAGVVAIVDAAAQKPRTWWPIRLPGS</sequence>
<dbReference type="Proteomes" id="UP001597216">
    <property type="component" value="Unassembled WGS sequence"/>
</dbReference>
<evidence type="ECO:0000313" key="1">
    <source>
        <dbReference type="EMBL" id="MFD1189769.1"/>
    </source>
</evidence>
<proteinExistence type="predicted"/>
<organism evidence="1 2">
    <name type="scientific">Phenylobacterium conjunctum</name>
    <dbReference type="NCBI Taxonomy" id="1298959"/>
    <lineage>
        <taxon>Bacteria</taxon>
        <taxon>Pseudomonadati</taxon>
        <taxon>Pseudomonadota</taxon>
        <taxon>Alphaproteobacteria</taxon>
        <taxon>Caulobacterales</taxon>
        <taxon>Caulobacteraceae</taxon>
        <taxon>Phenylobacterium</taxon>
    </lineage>
</organism>
<evidence type="ECO:0000313" key="2">
    <source>
        <dbReference type="Proteomes" id="UP001597216"/>
    </source>
</evidence>
<dbReference type="RefSeq" id="WP_377352718.1">
    <property type="nucleotide sequence ID" value="NZ_JBHTLQ010000006.1"/>
</dbReference>